<sequence length="41" mass="4765">VLRNMLQLYVAETTMRPETFCTASFAERPRPFKRGTNTESD</sequence>
<dbReference type="AlphaFoldDB" id="A0A507C8X7"/>
<accession>A0A507C8X7</accession>
<dbReference type="EMBL" id="QEAM01000757">
    <property type="protein sequence ID" value="TPX35609.1"/>
    <property type="molecule type" value="Genomic_DNA"/>
</dbReference>
<organism evidence="1 2">
    <name type="scientific">Synchytrium endobioticum</name>
    <dbReference type="NCBI Taxonomy" id="286115"/>
    <lineage>
        <taxon>Eukaryota</taxon>
        <taxon>Fungi</taxon>
        <taxon>Fungi incertae sedis</taxon>
        <taxon>Chytridiomycota</taxon>
        <taxon>Chytridiomycota incertae sedis</taxon>
        <taxon>Chytridiomycetes</taxon>
        <taxon>Synchytriales</taxon>
        <taxon>Synchytriaceae</taxon>
        <taxon>Synchytrium</taxon>
    </lineage>
</organism>
<evidence type="ECO:0000313" key="2">
    <source>
        <dbReference type="Proteomes" id="UP000320475"/>
    </source>
</evidence>
<dbReference type="Proteomes" id="UP000320475">
    <property type="component" value="Unassembled WGS sequence"/>
</dbReference>
<name>A0A507C8X7_9FUNG</name>
<proteinExistence type="predicted"/>
<feature type="non-terminal residue" evidence="1">
    <location>
        <position position="1"/>
    </location>
</feature>
<reference evidence="1 2" key="1">
    <citation type="journal article" date="2019" name="Sci. Rep.">
        <title>Comparative genomics of chytrid fungi reveal insights into the obligate biotrophic and pathogenic lifestyle of Synchytrium endobioticum.</title>
        <authorList>
            <person name="van de Vossenberg B.T.L.H."/>
            <person name="Warris S."/>
            <person name="Nguyen H.D.T."/>
            <person name="van Gent-Pelzer M.P.E."/>
            <person name="Joly D.L."/>
            <person name="van de Geest H.C."/>
            <person name="Bonants P.J.M."/>
            <person name="Smith D.S."/>
            <person name="Levesque C.A."/>
            <person name="van der Lee T.A.J."/>
        </authorList>
    </citation>
    <scope>NUCLEOTIDE SEQUENCE [LARGE SCALE GENOMIC DNA]</scope>
    <source>
        <strain evidence="1 2">LEV6574</strain>
    </source>
</reference>
<protein>
    <submittedName>
        <fullName evidence="1">Uncharacterized protein</fullName>
    </submittedName>
</protein>
<comment type="caution">
    <text evidence="1">The sequence shown here is derived from an EMBL/GenBank/DDBJ whole genome shotgun (WGS) entry which is preliminary data.</text>
</comment>
<gene>
    <name evidence="1" type="ORF">SeLEV6574_g08169</name>
</gene>
<evidence type="ECO:0000313" key="1">
    <source>
        <dbReference type="EMBL" id="TPX35609.1"/>
    </source>
</evidence>